<keyword evidence="11" id="KW-0998">Cell outer membrane</keyword>
<evidence type="ECO:0000256" key="4">
    <source>
        <dbReference type="ARBA" id="ARBA00016202"/>
    </source>
</evidence>
<dbReference type="Gene3D" id="2.50.20.10">
    <property type="entry name" value="Lipoprotein localisation LolA/LolB/LppX"/>
    <property type="match status" value="1"/>
</dbReference>
<dbReference type="InterPro" id="IPR004565">
    <property type="entry name" value="OM_lipoprot_LolB"/>
</dbReference>
<evidence type="ECO:0000256" key="12">
    <source>
        <dbReference type="ARBA" id="ARBA00023288"/>
    </source>
</evidence>
<evidence type="ECO:0000256" key="2">
    <source>
        <dbReference type="ARBA" id="ARBA00009696"/>
    </source>
</evidence>
<dbReference type="RefSeq" id="WP_151050572.1">
    <property type="nucleotide sequence ID" value="NZ_CP031700.1"/>
</dbReference>
<evidence type="ECO:0000256" key="7">
    <source>
        <dbReference type="ARBA" id="ARBA00022927"/>
    </source>
</evidence>
<dbReference type="InterPro" id="IPR029046">
    <property type="entry name" value="LolA/LolB/LppX"/>
</dbReference>
<feature type="chain" id="PRO_5023849638" description="Outer-membrane lipoprotein LolB" evidence="13">
    <location>
        <begin position="23"/>
        <end position="197"/>
    </location>
</feature>
<evidence type="ECO:0000256" key="11">
    <source>
        <dbReference type="ARBA" id="ARBA00023237"/>
    </source>
</evidence>
<keyword evidence="12 14" id="KW-0449">Lipoprotein</keyword>
<dbReference type="AlphaFoldDB" id="A0A5J6PT72"/>
<sequence>MKQKKSTLILYAVSAVILAACAQPQMTAKESWRAQSDIADFTADGRLAVKADGKGSYANFDWSYQNPVQTISINTPLGSTLGQLCQDSLGVLAVDRDGKIYQADTPQALSRQLLGFELPVQYLHVWANGQWVKNAPYQLLDDGRLQQFEWTVSRLLNEDGSPRILLLESPKLTLRLVFDQMRQLKVANPSQQCAARG</sequence>
<name>A0A5J6PT72_9NEIS</name>
<accession>A0A5J6PT72</accession>
<dbReference type="KEGG" id="nzl:D0T92_04390"/>
<evidence type="ECO:0000256" key="8">
    <source>
        <dbReference type="ARBA" id="ARBA00023136"/>
    </source>
</evidence>
<dbReference type="EMBL" id="CP031700">
    <property type="protein sequence ID" value="QEY25849.1"/>
    <property type="molecule type" value="Genomic_DNA"/>
</dbReference>
<evidence type="ECO:0000313" key="15">
    <source>
        <dbReference type="Proteomes" id="UP000325713"/>
    </source>
</evidence>
<keyword evidence="8" id="KW-0472">Membrane</keyword>
<dbReference type="OrthoDB" id="5296388at2"/>
<comment type="subunit">
    <text evidence="3">Monomer.</text>
</comment>
<dbReference type="Pfam" id="PF03550">
    <property type="entry name" value="LolB"/>
    <property type="match status" value="1"/>
</dbReference>
<evidence type="ECO:0000313" key="14">
    <source>
        <dbReference type="EMBL" id="QEY25849.1"/>
    </source>
</evidence>
<dbReference type="CDD" id="cd16326">
    <property type="entry name" value="LolB"/>
    <property type="match status" value="1"/>
</dbReference>
<evidence type="ECO:0000256" key="6">
    <source>
        <dbReference type="ARBA" id="ARBA00022729"/>
    </source>
</evidence>
<comment type="subcellular location">
    <subcellularLocation>
        <location evidence="1">Cell outer membrane</location>
        <topology evidence="1">Lipid-anchor</topology>
    </subcellularLocation>
</comment>
<protein>
    <recommendedName>
        <fullName evidence="4">Outer-membrane lipoprotein LolB</fullName>
    </recommendedName>
</protein>
<evidence type="ECO:0000256" key="10">
    <source>
        <dbReference type="ARBA" id="ARBA00023186"/>
    </source>
</evidence>
<feature type="signal peptide" evidence="13">
    <location>
        <begin position="1"/>
        <end position="22"/>
    </location>
</feature>
<dbReference type="PROSITE" id="PS51257">
    <property type="entry name" value="PROKAR_LIPOPROTEIN"/>
    <property type="match status" value="1"/>
</dbReference>
<gene>
    <name evidence="14" type="primary">lolB</name>
    <name evidence="14" type="ORF">D0T92_04390</name>
</gene>
<evidence type="ECO:0000256" key="5">
    <source>
        <dbReference type="ARBA" id="ARBA00022448"/>
    </source>
</evidence>
<comment type="similarity">
    <text evidence="2">Belongs to the LolB family.</text>
</comment>
<proteinExistence type="inferred from homology"/>
<keyword evidence="6 13" id="KW-0732">Signal</keyword>
<dbReference type="NCBIfam" id="TIGR00548">
    <property type="entry name" value="lolB"/>
    <property type="match status" value="1"/>
</dbReference>
<dbReference type="Proteomes" id="UP000325713">
    <property type="component" value="Chromosome"/>
</dbReference>
<keyword evidence="5" id="KW-0813">Transport</keyword>
<evidence type="ECO:0000256" key="9">
    <source>
        <dbReference type="ARBA" id="ARBA00023139"/>
    </source>
</evidence>
<keyword evidence="15" id="KW-1185">Reference proteome</keyword>
<evidence type="ECO:0000256" key="13">
    <source>
        <dbReference type="SAM" id="SignalP"/>
    </source>
</evidence>
<dbReference type="GO" id="GO:0015031">
    <property type="term" value="P:protein transport"/>
    <property type="evidence" value="ECO:0007669"/>
    <property type="project" value="UniProtKB-KW"/>
</dbReference>
<dbReference type="GO" id="GO:0009279">
    <property type="term" value="C:cell outer membrane"/>
    <property type="evidence" value="ECO:0007669"/>
    <property type="project" value="UniProtKB-SubCell"/>
</dbReference>
<organism evidence="14 15">
    <name type="scientific">Neisseria zalophi</name>
    <dbReference type="NCBI Taxonomy" id="640030"/>
    <lineage>
        <taxon>Bacteria</taxon>
        <taxon>Pseudomonadati</taxon>
        <taxon>Pseudomonadota</taxon>
        <taxon>Betaproteobacteria</taxon>
        <taxon>Neisseriales</taxon>
        <taxon>Neisseriaceae</taxon>
        <taxon>Neisseria</taxon>
    </lineage>
</organism>
<evidence type="ECO:0000256" key="3">
    <source>
        <dbReference type="ARBA" id="ARBA00011245"/>
    </source>
</evidence>
<keyword evidence="9" id="KW-0564">Palmitate</keyword>
<evidence type="ECO:0000256" key="1">
    <source>
        <dbReference type="ARBA" id="ARBA00004459"/>
    </source>
</evidence>
<keyword evidence="10" id="KW-0143">Chaperone</keyword>
<reference evidence="14 15" key="1">
    <citation type="submission" date="2018-08" db="EMBL/GenBank/DDBJ databases">
        <title>Neisseria zalophi ATCC BAA-2455 complete genome.</title>
        <authorList>
            <person name="Veseli I.A."/>
            <person name="Buttler R."/>
            <person name="Mascarenhas dos Santos A.C."/>
            <person name="Pombert J.-F."/>
        </authorList>
    </citation>
    <scope>NUCLEOTIDE SEQUENCE [LARGE SCALE GENOMIC DNA]</scope>
    <source>
        <strain evidence="14 15">ATCC BAA-2455</strain>
    </source>
</reference>
<dbReference type="SUPFAM" id="SSF89392">
    <property type="entry name" value="Prokaryotic lipoproteins and lipoprotein localization factors"/>
    <property type="match status" value="1"/>
</dbReference>
<keyword evidence="7" id="KW-0653">Protein transport</keyword>